<reference evidence="5 6" key="1">
    <citation type="submission" date="2016-10" db="EMBL/GenBank/DDBJ databases">
        <authorList>
            <person name="de Groot N.N."/>
        </authorList>
    </citation>
    <scope>NUCLEOTIDE SEQUENCE [LARGE SCALE GENOMIC DNA]</scope>
    <source>
        <strain evidence="5 6">DSM 27375</strain>
    </source>
</reference>
<dbReference type="InterPro" id="IPR000485">
    <property type="entry name" value="AsnC-type_HTH_dom"/>
</dbReference>
<dbReference type="InterPro" id="IPR036388">
    <property type="entry name" value="WH-like_DNA-bd_sf"/>
</dbReference>
<dbReference type="Gene3D" id="1.10.10.10">
    <property type="entry name" value="Winged helix-like DNA-binding domain superfamily/Winged helix DNA-binding domain"/>
    <property type="match status" value="1"/>
</dbReference>
<dbReference type="GO" id="GO:0005829">
    <property type="term" value="C:cytosol"/>
    <property type="evidence" value="ECO:0007669"/>
    <property type="project" value="TreeGrafter"/>
</dbReference>
<feature type="domain" description="HTH asnC-type" evidence="4">
    <location>
        <begin position="38"/>
        <end position="99"/>
    </location>
</feature>
<dbReference type="Proteomes" id="UP000182284">
    <property type="component" value="Unassembled WGS sequence"/>
</dbReference>
<evidence type="ECO:0000256" key="2">
    <source>
        <dbReference type="ARBA" id="ARBA00023125"/>
    </source>
</evidence>
<dbReference type="PROSITE" id="PS50956">
    <property type="entry name" value="HTH_ASNC_2"/>
    <property type="match status" value="1"/>
</dbReference>
<dbReference type="SUPFAM" id="SSF46785">
    <property type="entry name" value="Winged helix' DNA-binding domain"/>
    <property type="match status" value="1"/>
</dbReference>
<dbReference type="PRINTS" id="PR00033">
    <property type="entry name" value="HTHASNC"/>
</dbReference>
<evidence type="ECO:0000259" key="4">
    <source>
        <dbReference type="PROSITE" id="PS50956"/>
    </source>
</evidence>
<keyword evidence="1" id="KW-0805">Transcription regulation</keyword>
<keyword evidence="3" id="KW-0804">Transcription</keyword>
<dbReference type="PANTHER" id="PTHR30154:SF53">
    <property type="entry name" value="HTH-TYPE TRANSCRIPTIONAL REGULATOR LRPC"/>
    <property type="match status" value="1"/>
</dbReference>
<evidence type="ECO:0000313" key="5">
    <source>
        <dbReference type="EMBL" id="SDF05293.1"/>
    </source>
</evidence>
<accession>A0A1G7HY52</accession>
<dbReference type="PANTHER" id="PTHR30154">
    <property type="entry name" value="LEUCINE-RESPONSIVE REGULATORY PROTEIN"/>
    <property type="match status" value="1"/>
</dbReference>
<dbReference type="SMART" id="SM00344">
    <property type="entry name" value="HTH_ASNC"/>
    <property type="match status" value="1"/>
</dbReference>
<dbReference type="GO" id="GO:0043200">
    <property type="term" value="P:response to amino acid"/>
    <property type="evidence" value="ECO:0007669"/>
    <property type="project" value="TreeGrafter"/>
</dbReference>
<dbReference type="Pfam" id="PF01037">
    <property type="entry name" value="AsnC_trans_reg"/>
    <property type="match status" value="1"/>
</dbReference>
<dbReference type="InterPro" id="IPR019887">
    <property type="entry name" value="Tscrpt_reg_AsnC/Lrp_C"/>
</dbReference>
<keyword evidence="2" id="KW-0238">DNA-binding</keyword>
<dbReference type="InterPro" id="IPR036390">
    <property type="entry name" value="WH_DNA-bd_sf"/>
</dbReference>
<dbReference type="GO" id="GO:0043565">
    <property type="term" value="F:sequence-specific DNA binding"/>
    <property type="evidence" value="ECO:0007669"/>
    <property type="project" value="InterPro"/>
</dbReference>
<dbReference type="EMBL" id="FNBL01000002">
    <property type="protein sequence ID" value="SDF05293.1"/>
    <property type="molecule type" value="Genomic_DNA"/>
</dbReference>
<evidence type="ECO:0000256" key="1">
    <source>
        <dbReference type="ARBA" id="ARBA00023015"/>
    </source>
</evidence>
<evidence type="ECO:0000256" key="3">
    <source>
        <dbReference type="ARBA" id="ARBA00023163"/>
    </source>
</evidence>
<dbReference type="SUPFAM" id="SSF54909">
    <property type="entry name" value="Dimeric alpha+beta barrel"/>
    <property type="match status" value="1"/>
</dbReference>
<evidence type="ECO:0000313" key="6">
    <source>
        <dbReference type="Proteomes" id="UP000182284"/>
    </source>
</evidence>
<organism evidence="5 6">
    <name type="scientific">Celeribacter baekdonensis</name>
    <dbReference type="NCBI Taxonomy" id="875171"/>
    <lineage>
        <taxon>Bacteria</taxon>
        <taxon>Pseudomonadati</taxon>
        <taxon>Pseudomonadota</taxon>
        <taxon>Alphaproteobacteria</taxon>
        <taxon>Rhodobacterales</taxon>
        <taxon>Roseobacteraceae</taxon>
        <taxon>Celeribacter</taxon>
    </lineage>
</organism>
<name>A0A1G7HY52_9RHOB</name>
<protein>
    <submittedName>
        <fullName evidence="5">Transcriptional regulator, AsnC family</fullName>
    </submittedName>
</protein>
<proteinExistence type="predicted"/>
<gene>
    <name evidence="5" type="ORF">SAMN04488117_102118</name>
</gene>
<dbReference type="Pfam" id="PF13404">
    <property type="entry name" value="HTH_AsnC-type"/>
    <property type="match status" value="1"/>
</dbReference>
<dbReference type="InterPro" id="IPR019888">
    <property type="entry name" value="Tscrpt_reg_AsnC-like"/>
</dbReference>
<sequence>MHNPGQINDMIGQIDTAQSHETPRMAQRAHVIAKEVGLDDLDQKILMALAADSSTSVSRLARRFKVARSTVQARLERMETNGTIAGYTIKLGDVALSRRIKATVLIQVEPRTSAGIVIKLKAIPEVEMVATSTGRIDLIAQIACDSTEDIDATLDQINAITGVQDIESLIHLSTKFDRSI</sequence>
<dbReference type="InterPro" id="IPR011008">
    <property type="entry name" value="Dimeric_a/b-barrel"/>
</dbReference>
<dbReference type="AlphaFoldDB" id="A0A1G7HY52"/>
<dbReference type="Gene3D" id="3.30.70.920">
    <property type="match status" value="1"/>
</dbReference>
<dbReference type="RefSeq" id="WP_245707949.1">
    <property type="nucleotide sequence ID" value="NZ_FNBL01000002.1"/>
</dbReference>